<dbReference type="SUPFAM" id="SSF55383">
    <property type="entry name" value="Copper amine oxidase, domain N"/>
    <property type="match status" value="2"/>
</dbReference>
<sequence>MMKKLMAVMVAGAILFPGIAVPMVDAAVLIAGNTGKQGVTTFKTDVSLEVLYDARRIKFDIPPKMVQGSVLVPIRFVAENIGGKLDVNGKEITVTKGDKVLKLSMDSNKAFFNGKAVTLAQPAIVDRGRTLVPLRAVSEGLGVDVEWDQLNQYVWIGSKDVPKIEDVITPVDAKPYLKYYPEDAPILTIFGAGGKKKTTMRLVNTDDFPLVMGNNIIVYRLDKSSGSDGKDFIRFSSSTKGNMGNGLLLMQSNSFRFQRPYTTEFGTKIPTLDYIPIDYYGDKETTWLKNIDYIGINLGSDSLIAIKNEWR</sequence>
<dbReference type="Proteomes" id="UP000640274">
    <property type="component" value="Unassembled WGS sequence"/>
</dbReference>
<feature type="signal peptide" evidence="1">
    <location>
        <begin position="1"/>
        <end position="22"/>
    </location>
</feature>
<comment type="caution">
    <text evidence="3">The sequence shown here is derived from an EMBL/GenBank/DDBJ whole genome shotgun (WGS) entry which is preliminary data.</text>
</comment>
<dbReference type="InterPro" id="IPR036582">
    <property type="entry name" value="Mao_N_sf"/>
</dbReference>
<dbReference type="RefSeq" id="WP_199020610.1">
    <property type="nucleotide sequence ID" value="NZ_JAELUP010000103.1"/>
</dbReference>
<evidence type="ECO:0000313" key="4">
    <source>
        <dbReference type="Proteomes" id="UP000640274"/>
    </source>
</evidence>
<dbReference type="Gene3D" id="3.30.457.10">
    <property type="entry name" value="Copper amine oxidase-like, N-terminal domain"/>
    <property type="match status" value="1"/>
</dbReference>
<gene>
    <name evidence="3" type="ORF">JFN88_17615</name>
</gene>
<evidence type="ECO:0000259" key="2">
    <source>
        <dbReference type="Pfam" id="PF07833"/>
    </source>
</evidence>
<evidence type="ECO:0000256" key="1">
    <source>
        <dbReference type="SAM" id="SignalP"/>
    </source>
</evidence>
<reference evidence="3" key="1">
    <citation type="submission" date="2020-12" db="EMBL/GenBank/DDBJ databases">
        <authorList>
            <person name="Huq M.A."/>
        </authorList>
    </citation>
    <scope>NUCLEOTIDE SEQUENCE</scope>
    <source>
        <strain evidence="3">MAHUQ-46</strain>
    </source>
</reference>
<accession>A0A934J9P9</accession>
<dbReference type="AlphaFoldDB" id="A0A934J9P9"/>
<dbReference type="EMBL" id="JAELUP010000103">
    <property type="protein sequence ID" value="MBJ6363022.1"/>
    <property type="molecule type" value="Genomic_DNA"/>
</dbReference>
<name>A0A934J9P9_9BACL</name>
<protein>
    <submittedName>
        <fullName evidence="3">Copper amine oxidase N-terminal domain-containing protein</fullName>
    </submittedName>
</protein>
<dbReference type="Pfam" id="PF07833">
    <property type="entry name" value="Cu_amine_oxidN1"/>
    <property type="match status" value="1"/>
</dbReference>
<dbReference type="InterPro" id="IPR012854">
    <property type="entry name" value="Cu_amine_oxidase-like_N"/>
</dbReference>
<feature type="domain" description="Copper amine oxidase-like N-terminal" evidence="2">
    <location>
        <begin position="54"/>
        <end position="154"/>
    </location>
</feature>
<evidence type="ECO:0000313" key="3">
    <source>
        <dbReference type="EMBL" id="MBJ6363022.1"/>
    </source>
</evidence>
<feature type="chain" id="PRO_5039533465" evidence="1">
    <location>
        <begin position="23"/>
        <end position="311"/>
    </location>
</feature>
<keyword evidence="4" id="KW-1185">Reference proteome</keyword>
<proteinExistence type="predicted"/>
<keyword evidence="1" id="KW-0732">Signal</keyword>
<organism evidence="3 4">
    <name type="scientific">Paenibacillus roseus</name>
    <dbReference type="NCBI Taxonomy" id="2798579"/>
    <lineage>
        <taxon>Bacteria</taxon>
        <taxon>Bacillati</taxon>
        <taxon>Bacillota</taxon>
        <taxon>Bacilli</taxon>
        <taxon>Bacillales</taxon>
        <taxon>Paenibacillaceae</taxon>
        <taxon>Paenibacillus</taxon>
    </lineage>
</organism>